<evidence type="ECO:0000313" key="2">
    <source>
        <dbReference type="Proteomes" id="UP000316095"/>
    </source>
</evidence>
<dbReference type="EMBL" id="SJPG01000001">
    <property type="protein sequence ID" value="TWT59662.1"/>
    <property type="molecule type" value="Genomic_DNA"/>
</dbReference>
<reference evidence="1 2" key="1">
    <citation type="submission" date="2019-02" db="EMBL/GenBank/DDBJ databases">
        <title>Deep-cultivation of Planctomycetes and their phenomic and genomic characterization uncovers novel biology.</title>
        <authorList>
            <person name="Wiegand S."/>
            <person name="Jogler M."/>
            <person name="Boedeker C."/>
            <person name="Pinto D."/>
            <person name="Vollmers J."/>
            <person name="Rivas-Marin E."/>
            <person name="Kohn T."/>
            <person name="Peeters S.H."/>
            <person name="Heuer A."/>
            <person name="Rast P."/>
            <person name="Oberbeckmann S."/>
            <person name="Bunk B."/>
            <person name="Jeske O."/>
            <person name="Meyerdierks A."/>
            <person name="Storesund J.E."/>
            <person name="Kallscheuer N."/>
            <person name="Luecker S."/>
            <person name="Lage O.M."/>
            <person name="Pohl T."/>
            <person name="Merkel B.J."/>
            <person name="Hornburger P."/>
            <person name="Mueller R.-W."/>
            <person name="Bruemmer F."/>
            <person name="Labrenz M."/>
            <person name="Spormann A.M."/>
            <person name="Op Den Camp H."/>
            <person name="Overmann J."/>
            <person name="Amann R."/>
            <person name="Jetten M.S.M."/>
            <person name="Mascher T."/>
            <person name="Medema M.H."/>
            <person name="Devos D.P."/>
            <person name="Kaster A.-K."/>
            <person name="Ovreas L."/>
            <person name="Rohde M."/>
            <person name="Galperin M.Y."/>
            <person name="Jogler C."/>
        </authorList>
    </citation>
    <scope>NUCLEOTIDE SEQUENCE [LARGE SCALE GENOMIC DNA]</scope>
    <source>
        <strain evidence="1 2">Pan54</strain>
    </source>
</reference>
<dbReference type="AlphaFoldDB" id="A0A5C5XCL7"/>
<proteinExistence type="predicted"/>
<accession>A0A5C5XCL7</accession>
<evidence type="ECO:0000313" key="1">
    <source>
        <dbReference type="EMBL" id="TWT59662.1"/>
    </source>
</evidence>
<protein>
    <submittedName>
        <fullName evidence="1">Uncharacterized protein</fullName>
    </submittedName>
</protein>
<dbReference type="RefSeq" id="WP_146501866.1">
    <property type="nucleotide sequence ID" value="NZ_SJPG01000001.1"/>
</dbReference>
<comment type="caution">
    <text evidence="1">The sequence shown here is derived from an EMBL/GenBank/DDBJ whole genome shotgun (WGS) entry which is preliminary data.</text>
</comment>
<dbReference type="Proteomes" id="UP000316095">
    <property type="component" value="Unassembled WGS sequence"/>
</dbReference>
<name>A0A5C5XCL7_9PLAN</name>
<dbReference type="OrthoDB" id="9784461at2"/>
<keyword evidence="2" id="KW-1185">Reference proteome</keyword>
<organism evidence="1 2">
    <name type="scientific">Rubinisphaera italica</name>
    <dbReference type="NCBI Taxonomy" id="2527969"/>
    <lineage>
        <taxon>Bacteria</taxon>
        <taxon>Pseudomonadati</taxon>
        <taxon>Planctomycetota</taxon>
        <taxon>Planctomycetia</taxon>
        <taxon>Planctomycetales</taxon>
        <taxon>Planctomycetaceae</taxon>
        <taxon>Rubinisphaera</taxon>
    </lineage>
</organism>
<sequence length="94" mass="10616">MEAWRNHFDKKESLSNCVPGRRANSVRTLIVGGRELSVQIPEDSLDLTVSGTVSSYYQKQMALKLIFLENSHRTIIDRIAVDRKPHVLKGAGHE</sequence>
<gene>
    <name evidence="1" type="ORF">Pan54_03710</name>
</gene>